<dbReference type="PATRIC" id="fig|545.12.peg.604"/>
<keyword evidence="1" id="KW-0229">DNA integration</keyword>
<dbReference type="PANTHER" id="PTHR30349">
    <property type="entry name" value="PHAGE INTEGRASE-RELATED"/>
    <property type="match status" value="1"/>
</dbReference>
<dbReference type="InterPro" id="IPR050090">
    <property type="entry name" value="Tyrosine_recombinase_XerCD"/>
</dbReference>
<dbReference type="GO" id="GO:0015074">
    <property type="term" value="P:DNA integration"/>
    <property type="evidence" value="ECO:0007669"/>
    <property type="project" value="UniProtKB-KW"/>
</dbReference>
<dbReference type="GO" id="GO:0006310">
    <property type="term" value="P:DNA recombination"/>
    <property type="evidence" value="ECO:0007669"/>
    <property type="project" value="UniProtKB-KW"/>
</dbReference>
<organism evidence="4">
    <name type="scientific">Citrobacter koseri</name>
    <name type="common">Citrobacter diversus</name>
    <dbReference type="NCBI Taxonomy" id="545"/>
    <lineage>
        <taxon>Bacteria</taxon>
        <taxon>Pseudomonadati</taxon>
        <taxon>Pseudomonadota</taxon>
        <taxon>Gammaproteobacteria</taxon>
        <taxon>Enterobacterales</taxon>
        <taxon>Enterobacteriaceae</taxon>
        <taxon>Citrobacter</taxon>
    </lineage>
</organism>
<proteinExistence type="predicted"/>
<dbReference type="InterPro" id="IPR002104">
    <property type="entry name" value="Integrase_catalytic"/>
</dbReference>
<evidence type="ECO:0000256" key="2">
    <source>
        <dbReference type="ARBA" id="ARBA00023172"/>
    </source>
</evidence>
<feature type="domain" description="Tyr recombinase" evidence="3">
    <location>
        <begin position="179"/>
        <end position="355"/>
    </location>
</feature>
<dbReference type="RefSeq" id="WP_244370608.1">
    <property type="nucleotide sequence ID" value="NZ_AP025640.1"/>
</dbReference>
<dbReference type="Gene3D" id="1.10.443.10">
    <property type="entry name" value="Intergrase catalytic core"/>
    <property type="match status" value="1"/>
</dbReference>
<dbReference type="CDD" id="cd00796">
    <property type="entry name" value="INT_Rci_Hp1_C"/>
    <property type="match status" value="1"/>
</dbReference>
<dbReference type="InterPro" id="IPR011010">
    <property type="entry name" value="DNA_brk_join_enz"/>
</dbReference>
<dbReference type="PANTHER" id="PTHR30349:SF94">
    <property type="entry name" value="INTEGRASE_RECOMBINASE HI_1414-RELATED"/>
    <property type="match status" value="1"/>
</dbReference>
<accession>A0A078LBR1</accession>
<sequence>MAYYNIVKRPKADGTIRYRCTVGIKSGGKHIHRETKTFSKLALAKTWGGRRVLELEADGIPDTGDASKITTGELITRYTNDPSLGGKAGRTKRYVLDMLADCDIARITLTDLAVADIITHCRERAGAGAGPATISQDISYLSGVLASAKPVYGIEYTQNPAREARPVLIQMGLIGKSQRRSRRPVGDELDRLEEGLRKRSAHRSAKIPFTDILRFSILSCMRIGEVCRLRWEDVDNAERAVLVRDRKDPRKKEGNHMRVALLGEAWDIAQRQPRTSELIFPYNSSSVTAGFQRVRNALGIQDLRYHDMRREGASRLFEAGFSIEEVAQVTGHRSLNVLWQVYTELFPKSLHEKYDALHAKKK</sequence>
<dbReference type="PROSITE" id="PS51898">
    <property type="entry name" value="TYR_RECOMBINASE"/>
    <property type="match status" value="1"/>
</dbReference>
<dbReference type="EMBL" id="LK931336">
    <property type="protein sequence ID" value="CDZ82531.1"/>
    <property type="molecule type" value="Genomic_DNA"/>
</dbReference>
<name>A0A078LBR1_CITKO</name>
<gene>
    <name evidence="4" type="primary">xerC_2</name>
    <name evidence="4" type="ORF">BN1086_00609</name>
</gene>
<dbReference type="SUPFAM" id="SSF56349">
    <property type="entry name" value="DNA breaking-rejoining enzymes"/>
    <property type="match status" value="1"/>
</dbReference>
<protein>
    <submittedName>
        <fullName evidence="4">Tyrosine recombinase XerC</fullName>
    </submittedName>
</protein>
<dbReference type="Pfam" id="PF00589">
    <property type="entry name" value="Phage_integrase"/>
    <property type="match status" value="1"/>
</dbReference>
<reference evidence="4" key="1">
    <citation type="submission" date="2014-06" db="EMBL/GenBank/DDBJ databases">
        <authorList>
            <person name="Urmite Genomes Urmite Genomes"/>
        </authorList>
    </citation>
    <scope>NUCLEOTIDE SEQUENCE</scope>
</reference>
<evidence type="ECO:0000256" key="1">
    <source>
        <dbReference type="ARBA" id="ARBA00022908"/>
    </source>
</evidence>
<keyword evidence="2" id="KW-0233">DNA recombination</keyword>
<dbReference type="AlphaFoldDB" id="A0A078LBR1"/>
<evidence type="ECO:0000313" key="4">
    <source>
        <dbReference type="EMBL" id="CDZ82531.1"/>
    </source>
</evidence>
<evidence type="ECO:0000259" key="3">
    <source>
        <dbReference type="PROSITE" id="PS51898"/>
    </source>
</evidence>
<dbReference type="InterPro" id="IPR013762">
    <property type="entry name" value="Integrase-like_cat_sf"/>
</dbReference>
<dbReference type="GO" id="GO:0003677">
    <property type="term" value="F:DNA binding"/>
    <property type="evidence" value="ECO:0007669"/>
    <property type="project" value="InterPro"/>
</dbReference>